<evidence type="ECO:0000256" key="7">
    <source>
        <dbReference type="ARBA" id="ARBA00023125"/>
    </source>
</evidence>
<keyword evidence="2" id="KW-0479">Metal-binding</keyword>
<dbReference type="SMART" id="SM00487">
    <property type="entry name" value="DEXDc"/>
    <property type="match status" value="1"/>
</dbReference>
<dbReference type="CDD" id="cd17920">
    <property type="entry name" value="DEXHc_RecQ"/>
    <property type="match status" value="1"/>
</dbReference>
<evidence type="ECO:0000313" key="14">
    <source>
        <dbReference type="Proteomes" id="UP000193427"/>
    </source>
</evidence>
<dbReference type="InterPro" id="IPR001650">
    <property type="entry name" value="Helicase_C-like"/>
</dbReference>
<dbReference type="PROSITE" id="PS51194">
    <property type="entry name" value="HELICASE_CTER"/>
    <property type="match status" value="1"/>
</dbReference>
<keyword evidence="3" id="KW-0547">Nucleotide-binding</keyword>
<dbReference type="RefSeq" id="WP_085751632.1">
    <property type="nucleotide sequence ID" value="NZ_BSPR01000013.1"/>
</dbReference>
<evidence type="ECO:0000256" key="2">
    <source>
        <dbReference type="ARBA" id="ARBA00022723"/>
    </source>
</evidence>
<comment type="catalytic activity">
    <reaction evidence="9">
        <text>Couples ATP hydrolysis with the unwinding of duplex DNA by translocating in the 3'-5' direction.</text>
        <dbReference type="EC" id="5.6.2.4"/>
    </reaction>
</comment>
<dbReference type="NCBIfam" id="TIGR00614">
    <property type="entry name" value="recQ_fam"/>
    <property type="match status" value="1"/>
</dbReference>
<sequence>MVRASIGEGALASRLQRLLRTTFGLPSLREGQRAVIDRVLSGRDTLAVMPTGAGKSLCYQLPAVALGGRTVVVSPLISLMKDQCDKLSALGLAAVSVHAALPAEERDAALAAVADGAAAFVFVTPERIADPDFRRLLASRPVEMLVVDEAHCIAQWGHDFRPAFLDIGLARASLGRPTVLALTATASPDTIADVCGQLGIPADGVLSSGSWRPNLLYRVEHLGDDAGKLDRLLALVAASEGSGLVYTATVKAAEDVARALEVAGISARCYHGRMAAAERHDVQDAYMAGTLRVVVATNAFGLGIDKPDTRFVVHYQMPGSLDAYYQESGRAGRDGEPADCTLLFLRGDKSVQQFFLAGRYPAAADLEAIYQALHHEAPEGWTAESLADAVRRPRTKVTAVLSLLKQARVLAVDRAGRLRLARPDLVADELAELQVRYVRKREQAQDTLERMVAYALTGRCRWRTLLEHFGEAAPFDTCGTCDNCVRLAGVCSVLVEAGPEAEAVVLTPVTFDVGAAVKVRRYGTGTVVTTGNGSVTVAFPEGKQREFLAEFVTRVVPRRTRAAVRAAPTTVE</sequence>
<evidence type="ECO:0000256" key="6">
    <source>
        <dbReference type="ARBA" id="ARBA00022840"/>
    </source>
</evidence>
<comment type="similarity">
    <text evidence="1">Belongs to the helicase family. RecQ subfamily.</text>
</comment>
<keyword evidence="5" id="KW-0347">Helicase</keyword>
<gene>
    <name evidence="13" type="ORF">A4W93_16345</name>
</gene>
<evidence type="ECO:0000256" key="11">
    <source>
        <dbReference type="ARBA" id="ARBA00044535"/>
    </source>
</evidence>
<keyword evidence="6" id="KW-0067">ATP-binding</keyword>
<dbReference type="PANTHER" id="PTHR13710">
    <property type="entry name" value="DNA HELICASE RECQ FAMILY MEMBER"/>
    <property type="match status" value="1"/>
</dbReference>
<dbReference type="GO" id="GO:0005524">
    <property type="term" value="F:ATP binding"/>
    <property type="evidence" value="ECO:0007669"/>
    <property type="project" value="UniProtKB-KW"/>
</dbReference>
<evidence type="ECO:0000256" key="3">
    <source>
        <dbReference type="ARBA" id="ARBA00022741"/>
    </source>
</evidence>
<dbReference type="GO" id="GO:0005737">
    <property type="term" value="C:cytoplasm"/>
    <property type="evidence" value="ECO:0007669"/>
    <property type="project" value="TreeGrafter"/>
</dbReference>
<keyword evidence="4" id="KW-0378">Hydrolase</keyword>
<reference evidence="13 14" key="1">
    <citation type="submission" date="2016-04" db="EMBL/GenBank/DDBJ databases">
        <title>Complete genome sequence of natural rubber-degrading, novel Gram-negative bacterium, Rhizobacter gummiphilus strain NS21.</title>
        <authorList>
            <person name="Tabata M."/>
            <person name="Kasai D."/>
            <person name="Fukuda M."/>
        </authorList>
    </citation>
    <scope>NUCLEOTIDE SEQUENCE [LARGE SCALE GENOMIC DNA]</scope>
    <source>
        <strain evidence="13 14">NS21</strain>
    </source>
</reference>
<keyword evidence="14" id="KW-1185">Reference proteome</keyword>
<evidence type="ECO:0000313" key="13">
    <source>
        <dbReference type="EMBL" id="ARN21340.1"/>
    </source>
</evidence>
<dbReference type="Pfam" id="PF00271">
    <property type="entry name" value="Helicase_C"/>
    <property type="match status" value="1"/>
</dbReference>
<dbReference type="STRING" id="946333.A4W93_16345"/>
<keyword evidence="8" id="KW-0413">Isomerase</keyword>
<dbReference type="KEGG" id="rgu:A4W93_16345"/>
<dbReference type="InterPro" id="IPR011545">
    <property type="entry name" value="DEAD/DEAH_box_helicase_dom"/>
</dbReference>
<dbReference type="Pfam" id="PF00270">
    <property type="entry name" value="DEAD"/>
    <property type="match status" value="1"/>
</dbReference>
<dbReference type="Gene3D" id="1.10.10.10">
    <property type="entry name" value="Winged helix-like DNA-binding domain superfamily/Winged helix DNA-binding domain"/>
    <property type="match status" value="1"/>
</dbReference>
<evidence type="ECO:0000256" key="8">
    <source>
        <dbReference type="ARBA" id="ARBA00023235"/>
    </source>
</evidence>
<dbReference type="GO" id="GO:0046872">
    <property type="term" value="F:metal ion binding"/>
    <property type="evidence" value="ECO:0007669"/>
    <property type="project" value="UniProtKB-KW"/>
</dbReference>
<evidence type="ECO:0000256" key="1">
    <source>
        <dbReference type="ARBA" id="ARBA00005446"/>
    </source>
</evidence>
<dbReference type="Pfam" id="PF16124">
    <property type="entry name" value="RecQ_Zn_bind"/>
    <property type="match status" value="1"/>
</dbReference>
<dbReference type="GO" id="GO:0006281">
    <property type="term" value="P:DNA repair"/>
    <property type="evidence" value="ECO:0007669"/>
    <property type="project" value="TreeGrafter"/>
</dbReference>
<evidence type="ECO:0000256" key="9">
    <source>
        <dbReference type="ARBA" id="ARBA00034617"/>
    </source>
</evidence>
<evidence type="ECO:0000256" key="12">
    <source>
        <dbReference type="ARBA" id="ARBA00044550"/>
    </source>
</evidence>
<dbReference type="GO" id="GO:0006310">
    <property type="term" value="P:DNA recombination"/>
    <property type="evidence" value="ECO:0007669"/>
    <property type="project" value="InterPro"/>
</dbReference>
<organism evidence="13 14">
    <name type="scientific">Piscinibacter gummiphilus</name>
    <dbReference type="NCBI Taxonomy" id="946333"/>
    <lineage>
        <taxon>Bacteria</taxon>
        <taxon>Pseudomonadati</taxon>
        <taxon>Pseudomonadota</taxon>
        <taxon>Betaproteobacteria</taxon>
        <taxon>Burkholderiales</taxon>
        <taxon>Sphaerotilaceae</taxon>
        <taxon>Piscinibacter</taxon>
    </lineage>
</organism>
<dbReference type="GO" id="GO:0003677">
    <property type="term" value="F:DNA binding"/>
    <property type="evidence" value="ECO:0007669"/>
    <property type="project" value="UniProtKB-KW"/>
</dbReference>
<dbReference type="InterPro" id="IPR027417">
    <property type="entry name" value="P-loop_NTPase"/>
</dbReference>
<dbReference type="GO" id="GO:0043138">
    <property type="term" value="F:3'-5' DNA helicase activity"/>
    <property type="evidence" value="ECO:0007669"/>
    <property type="project" value="UniProtKB-EC"/>
</dbReference>
<dbReference type="GO" id="GO:0016787">
    <property type="term" value="F:hydrolase activity"/>
    <property type="evidence" value="ECO:0007669"/>
    <property type="project" value="UniProtKB-KW"/>
</dbReference>
<evidence type="ECO:0000256" key="10">
    <source>
        <dbReference type="ARBA" id="ARBA00034808"/>
    </source>
</evidence>
<dbReference type="OrthoDB" id="9760034at2"/>
<accession>A0A1W6LAT2</accession>
<dbReference type="InterPro" id="IPR032284">
    <property type="entry name" value="RecQ_Zn-bd"/>
</dbReference>
<dbReference type="AlphaFoldDB" id="A0A1W6LAT2"/>
<dbReference type="EC" id="5.6.2.4" evidence="10"/>
<keyword evidence="7" id="KW-0238">DNA-binding</keyword>
<dbReference type="Gene3D" id="3.40.50.300">
    <property type="entry name" value="P-loop containing nucleotide triphosphate hydrolases"/>
    <property type="match status" value="2"/>
</dbReference>
<protein>
    <recommendedName>
        <fullName evidence="11">ATP-dependent DNA helicase RecQ</fullName>
        <ecNumber evidence="10">5.6.2.4</ecNumber>
    </recommendedName>
    <alternativeName>
        <fullName evidence="12">DNA 3'-5' helicase RecQ</fullName>
    </alternativeName>
</protein>
<dbReference type="Proteomes" id="UP000193427">
    <property type="component" value="Chromosome"/>
</dbReference>
<dbReference type="PROSITE" id="PS51192">
    <property type="entry name" value="HELICASE_ATP_BIND_1"/>
    <property type="match status" value="1"/>
</dbReference>
<dbReference type="SUPFAM" id="SSF52540">
    <property type="entry name" value="P-loop containing nucleoside triphosphate hydrolases"/>
    <property type="match status" value="1"/>
</dbReference>
<evidence type="ECO:0000256" key="5">
    <source>
        <dbReference type="ARBA" id="ARBA00022806"/>
    </source>
</evidence>
<dbReference type="SMART" id="SM00490">
    <property type="entry name" value="HELICc"/>
    <property type="match status" value="1"/>
</dbReference>
<dbReference type="GO" id="GO:0030894">
    <property type="term" value="C:replisome"/>
    <property type="evidence" value="ECO:0007669"/>
    <property type="project" value="TreeGrafter"/>
</dbReference>
<dbReference type="InterPro" id="IPR014001">
    <property type="entry name" value="Helicase_ATP-bd"/>
</dbReference>
<name>A0A1W6LAT2_9BURK</name>
<proteinExistence type="inferred from homology"/>
<dbReference type="GO" id="GO:0009378">
    <property type="term" value="F:four-way junction helicase activity"/>
    <property type="evidence" value="ECO:0007669"/>
    <property type="project" value="TreeGrafter"/>
</dbReference>
<dbReference type="GO" id="GO:0043590">
    <property type="term" value="C:bacterial nucleoid"/>
    <property type="evidence" value="ECO:0007669"/>
    <property type="project" value="TreeGrafter"/>
</dbReference>
<dbReference type="InterPro" id="IPR036388">
    <property type="entry name" value="WH-like_DNA-bd_sf"/>
</dbReference>
<dbReference type="InterPro" id="IPR004589">
    <property type="entry name" value="DNA_helicase_ATP-dep_RecQ"/>
</dbReference>
<dbReference type="EMBL" id="CP015118">
    <property type="protein sequence ID" value="ARN21340.1"/>
    <property type="molecule type" value="Genomic_DNA"/>
</dbReference>
<evidence type="ECO:0000256" key="4">
    <source>
        <dbReference type="ARBA" id="ARBA00022801"/>
    </source>
</evidence>
<dbReference type="PANTHER" id="PTHR13710:SF105">
    <property type="entry name" value="ATP-DEPENDENT DNA HELICASE Q1"/>
    <property type="match status" value="1"/>
</dbReference>